<dbReference type="KEGG" id="mcou:NCTC10179_00223"/>
<dbReference type="Proteomes" id="UP000289497">
    <property type="component" value="Chromosome"/>
</dbReference>
<evidence type="ECO:0008006" key="3">
    <source>
        <dbReference type="Google" id="ProtNLM"/>
    </source>
</evidence>
<dbReference type="EMBL" id="LR215039">
    <property type="protein sequence ID" value="VEU76059.1"/>
    <property type="molecule type" value="Genomic_DNA"/>
</dbReference>
<reference evidence="1 2" key="1">
    <citation type="submission" date="2019-01" db="EMBL/GenBank/DDBJ databases">
        <authorList>
            <consortium name="Pathogen Informatics"/>
        </authorList>
    </citation>
    <scope>NUCLEOTIDE SEQUENCE [LARGE SCALE GENOMIC DNA]</scope>
    <source>
        <strain evidence="1 2">NCTC10179</strain>
    </source>
</reference>
<dbReference type="AlphaFoldDB" id="A0A449B658"/>
<gene>
    <name evidence="1" type="ORF">NCTC10179_00223</name>
</gene>
<evidence type="ECO:0000313" key="1">
    <source>
        <dbReference type="EMBL" id="VEU76059.1"/>
    </source>
</evidence>
<dbReference type="PROSITE" id="PS51257">
    <property type="entry name" value="PROKAR_LIPOPROTEIN"/>
    <property type="match status" value="1"/>
</dbReference>
<accession>A0A449B658</accession>
<keyword evidence="2" id="KW-1185">Reference proteome</keyword>
<evidence type="ECO:0000313" key="2">
    <source>
        <dbReference type="Proteomes" id="UP000289497"/>
    </source>
</evidence>
<organism evidence="1 2">
    <name type="scientific">Mycoplasmopsis columboralis</name>
    <dbReference type="NCBI Taxonomy" id="171282"/>
    <lineage>
        <taxon>Bacteria</taxon>
        <taxon>Bacillati</taxon>
        <taxon>Mycoplasmatota</taxon>
        <taxon>Mycoplasmoidales</taxon>
        <taxon>Metamycoplasmataceae</taxon>
        <taxon>Mycoplasmopsis</taxon>
    </lineage>
</organism>
<dbReference type="RefSeq" id="WP_036435136.1">
    <property type="nucleotide sequence ID" value="NZ_LR215039.1"/>
</dbReference>
<sequence length="455" mass="54980">MKIKFVLLPLIAPLFIVGCQKIEFNQNVRVIKKENISQEPKQEEKHSLFLSEKISYLHKFFRPDELFLKLEYNKNEQFNYIYFIVEFNSNLSDNDINTYNDEYKKEFQDTKFEFKSFFAKEFLIFEFHKLNVPQTNLITQKLINKKEIKFIYIQPETTKRDQDYLEDRWGAFNDEEFFSKNNKIKFLDAQTKARISGYNPYDDFVNKSMLFEKDISYKVVFNKVLTEEEKSDFENWLSIVYGDWILEDFSKEDNKITKKLKFKSYTLSKGLIVPLLKNKLIKEIQVQLQYTPYEIDENYEFIPQYRPAVVIPEEPEIRYIAYANEENLWKNYFSKKSKLYKNDLIHYVDEQTINFIQNKPKYVINIFNREYFLTTYYIFTLKEPTIETENKITEQLEKLLNKKIKLHYETNNTLYFDYKQNDTEKHNQILKYLSSSQQIGHVFVKVVTTTTVLSV</sequence>
<proteinExistence type="predicted"/>
<name>A0A449B658_9BACT</name>
<protein>
    <recommendedName>
        <fullName evidence="3">Lipoprotein</fullName>
    </recommendedName>
</protein>